<evidence type="ECO:0000313" key="5">
    <source>
        <dbReference type="Proteomes" id="UP000374630"/>
    </source>
</evidence>
<comment type="caution">
    <text evidence="3">The sequence shown here is derived from an EMBL/GenBank/DDBJ whole genome shotgun (WGS) entry which is preliminary data.</text>
</comment>
<dbReference type="EMBL" id="RZNZ01000011">
    <property type="protein sequence ID" value="KAA8819282.1"/>
    <property type="molecule type" value="Genomic_DNA"/>
</dbReference>
<keyword evidence="5" id="KW-1185">Reference proteome</keyword>
<gene>
    <name evidence="3" type="ORF">EM848_06690</name>
    <name evidence="2" type="ORF">EMO90_08560</name>
</gene>
<keyword evidence="1" id="KW-0812">Transmembrane</keyword>
<evidence type="ECO:0000256" key="1">
    <source>
        <dbReference type="SAM" id="Phobius"/>
    </source>
</evidence>
<evidence type="ECO:0000313" key="4">
    <source>
        <dbReference type="Proteomes" id="UP000345527"/>
    </source>
</evidence>
<dbReference type="AlphaFoldDB" id="A0A5J5DUP9"/>
<sequence length="159" mass="17059">MANGDGDANNIDINEHADDLKASELINDRPLKRSVFAGLALFAVSMAIPGATATGGWPISEFVSSVGAWLIVIPLLLVSWHQSRTKNRFGAVAHLILPITGALMIAARMVLVPMGASTIFLNLWSIGATFLIFPLVQQLVELVCGSVDMETGGRQVRYQ</sequence>
<dbReference type="OrthoDB" id="3232674at2"/>
<proteinExistence type="predicted"/>
<feature type="transmembrane region" description="Helical" evidence="1">
    <location>
        <begin position="117"/>
        <end position="136"/>
    </location>
</feature>
<name>A0A5J5DUP9_9BIFI</name>
<evidence type="ECO:0000313" key="3">
    <source>
        <dbReference type="EMBL" id="KAA8823190.1"/>
    </source>
</evidence>
<feature type="transmembrane region" description="Helical" evidence="1">
    <location>
        <begin position="62"/>
        <end position="80"/>
    </location>
</feature>
<keyword evidence="1" id="KW-0472">Membrane</keyword>
<protein>
    <submittedName>
        <fullName evidence="3">Uncharacterized protein</fullName>
    </submittedName>
</protein>
<dbReference type="Proteomes" id="UP000345527">
    <property type="component" value="Unassembled WGS sequence"/>
</dbReference>
<evidence type="ECO:0000313" key="2">
    <source>
        <dbReference type="EMBL" id="KAA8819282.1"/>
    </source>
</evidence>
<keyword evidence="1" id="KW-1133">Transmembrane helix</keyword>
<feature type="transmembrane region" description="Helical" evidence="1">
    <location>
        <begin position="92"/>
        <end position="111"/>
    </location>
</feature>
<feature type="transmembrane region" description="Helical" evidence="1">
    <location>
        <begin position="35"/>
        <end position="56"/>
    </location>
</feature>
<dbReference type="EMBL" id="RZOA01000011">
    <property type="protein sequence ID" value="KAA8823190.1"/>
    <property type="molecule type" value="Genomic_DNA"/>
</dbReference>
<accession>A0A5J5DUP9</accession>
<dbReference type="Proteomes" id="UP000374630">
    <property type="component" value="Unassembled WGS sequence"/>
</dbReference>
<organism evidence="3 4">
    <name type="scientific">Bifidobacterium vespertilionis</name>
    <dbReference type="NCBI Taxonomy" id="2562524"/>
    <lineage>
        <taxon>Bacteria</taxon>
        <taxon>Bacillati</taxon>
        <taxon>Actinomycetota</taxon>
        <taxon>Actinomycetes</taxon>
        <taxon>Bifidobacteriales</taxon>
        <taxon>Bifidobacteriaceae</taxon>
        <taxon>Bifidobacterium</taxon>
    </lineage>
</organism>
<dbReference type="RefSeq" id="WP_150354157.1">
    <property type="nucleotide sequence ID" value="NZ_JAFEJW010000002.1"/>
</dbReference>
<reference evidence="4 5" key="1">
    <citation type="journal article" date="2019" name="Syst. Appl. Microbiol.">
        <title>Characterization of Bifidobacterium species in feaces of the Egyptian fruit bat: Description of B. vespertilionis sp. nov. and B. rousetti sp. nov.</title>
        <authorList>
            <person name="Modesto M."/>
            <person name="Satti M."/>
            <person name="Watanabe K."/>
            <person name="Puglisi E."/>
            <person name="Morelli L."/>
            <person name="Huang C.-H."/>
            <person name="Liou J.-S."/>
            <person name="Miyashita M."/>
            <person name="Tamura T."/>
            <person name="Saito S."/>
            <person name="Mori K."/>
            <person name="Huang L."/>
            <person name="Sciavilla P."/>
            <person name="Sandri C."/>
            <person name="Spiezio C."/>
            <person name="Vitali F."/>
            <person name="Cavalieri D."/>
            <person name="Perpetuini G."/>
            <person name="Tofalo R."/>
            <person name="Bonetti A."/>
            <person name="Arita M."/>
            <person name="Mattarelli P."/>
        </authorList>
    </citation>
    <scope>NUCLEOTIDE SEQUENCE [LARGE SCALE GENOMIC DNA]</scope>
    <source>
        <strain evidence="2 5">RST16</strain>
        <strain evidence="3 4">RST8</strain>
    </source>
</reference>